<reference evidence="12 13" key="1">
    <citation type="submission" date="2016-10" db="EMBL/GenBank/DDBJ databases">
        <authorList>
            <person name="de Groot N.N."/>
        </authorList>
    </citation>
    <scope>NUCLEOTIDE SEQUENCE [LARGE SCALE GENOMIC DNA]</scope>
    <source>
        <strain evidence="12 13">AR32</strain>
    </source>
</reference>
<evidence type="ECO:0000256" key="1">
    <source>
        <dbReference type="ARBA" id="ARBA00001947"/>
    </source>
</evidence>
<evidence type="ECO:0000313" key="12">
    <source>
        <dbReference type="EMBL" id="SEG02294.1"/>
    </source>
</evidence>
<dbReference type="PROSITE" id="PS00143">
    <property type="entry name" value="INSULINASE"/>
    <property type="match status" value="1"/>
</dbReference>
<dbReference type="Pfam" id="PF00675">
    <property type="entry name" value="Peptidase_M16"/>
    <property type="match status" value="1"/>
</dbReference>
<evidence type="ECO:0000256" key="6">
    <source>
        <dbReference type="ARBA" id="ARBA00022833"/>
    </source>
</evidence>
<dbReference type="AlphaFoldDB" id="A0A1H5WSB1"/>
<evidence type="ECO:0000256" key="7">
    <source>
        <dbReference type="ARBA" id="ARBA00023049"/>
    </source>
</evidence>
<evidence type="ECO:0000256" key="2">
    <source>
        <dbReference type="ARBA" id="ARBA00007261"/>
    </source>
</evidence>
<keyword evidence="3 12" id="KW-0645">Protease</keyword>
<feature type="domain" description="Peptidase M16 N-terminal" evidence="10">
    <location>
        <begin position="60"/>
        <end position="183"/>
    </location>
</feature>
<proteinExistence type="inferred from homology"/>
<dbReference type="GO" id="GO:0046872">
    <property type="term" value="F:metal ion binding"/>
    <property type="evidence" value="ECO:0007669"/>
    <property type="project" value="UniProtKB-KW"/>
</dbReference>
<evidence type="ECO:0000313" key="13">
    <source>
        <dbReference type="Proteomes" id="UP000236735"/>
    </source>
</evidence>
<dbReference type="Gene3D" id="3.30.830.10">
    <property type="entry name" value="Metalloenzyme, LuxS/M16 peptidase-like"/>
    <property type="match status" value="4"/>
</dbReference>
<dbReference type="InterPro" id="IPR007863">
    <property type="entry name" value="Peptidase_M16_C"/>
</dbReference>
<name>A0A1H5WSB1_XYLRU</name>
<evidence type="ECO:0000256" key="8">
    <source>
        <dbReference type="RuleBase" id="RU004447"/>
    </source>
</evidence>
<keyword evidence="6" id="KW-0862">Zinc</keyword>
<dbReference type="GO" id="GO:0004222">
    <property type="term" value="F:metalloendopeptidase activity"/>
    <property type="evidence" value="ECO:0007669"/>
    <property type="project" value="InterPro"/>
</dbReference>
<evidence type="ECO:0000259" key="10">
    <source>
        <dbReference type="Pfam" id="PF00675"/>
    </source>
</evidence>
<feature type="signal peptide" evidence="9">
    <location>
        <begin position="1"/>
        <end position="21"/>
    </location>
</feature>
<dbReference type="SUPFAM" id="SSF63411">
    <property type="entry name" value="LuxS/MPP-like metallohydrolase"/>
    <property type="match status" value="4"/>
</dbReference>
<evidence type="ECO:0000259" key="11">
    <source>
        <dbReference type="Pfam" id="PF05193"/>
    </source>
</evidence>
<accession>A0A1H5WSB1</accession>
<keyword evidence="5" id="KW-0378">Hydrolase</keyword>
<keyword evidence="9" id="KW-0732">Signal</keyword>
<feature type="chain" id="PRO_5009288628" evidence="9">
    <location>
        <begin position="22"/>
        <end position="937"/>
    </location>
</feature>
<comment type="cofactor">
    <cofactor evidence="1">
        <name>Zn(2+)</name>
        <dbReference type="ChEBI" id="CHEBI:29105"/>
    </cofactor>
</comment>
<dbReference type="PANTHER" id="PTHR43690:SF34">
    <property type="entry name" value="ZINC PROTEASE PQQL-LIKE"/>
    <property type="match status" value="1"/>
</dbReference>
<keyword evidence="4" id="KW-0479">Metal-binding</keyword>
<dbReference type="Pfam" id="PF05193">
    <property type="entry name" value="Peptidase_M16_C"/>
    <property type="match status" value="2"/>
</dbReference>
<evidence type="ECO:0000256" key="5">
    <source>
        <dbReference type="ARBA" id="ARBA00022801"/>
    </source>
</evidence>
<dbReference type="GO" id="GO:0006508">
    <property type="term" value="P:proteolysis"/>
    <property type="evidence" value="ECO:0007669"/>
    <property type="project" value="UniProtKB-KW"/>
</dbReference>
<organism evidence="12 13">
    <name type="scientific">Xylanibacter ruminicola</name>
    <name type="common">Prevotella ruminicola</name>
    <dbReference type="NCBI Taxonomy" id="839"/>
    <lineage>
        <taxon>Bacteria</taxon>
        <taxon>Pseudomonadati</taxon>
        <taxon>Bacteroidota</taxon>
        <taxon>Bacteroidia</taxon>
        <taxon>Bacteroidales</taxon>
        <taxon>Prevotellaceae</taxon>
        <taxon>Xylanibacter</taxon>
    </lineage>
</organism>
<gene>
    <name evidence="12" type="ORF">SAMN05216354_2466</name>
</gene>
<sequence length="937" mass="106098">MKMKKIYSLLALVLLSATAVAQSLPQDPAVRKGKLKNGMTYYLRHNAKEAGLADFYIAQRVGSILEEPRQRGLAHFLEHMAFNGTKNFPGKGKRLGIVPWCESIGVKFGANLNAYTSIDQTVYHIGSAPLKREGIIDSCLLVLHDWSHYLLLEDAEIDKERGVIHEEWRTRRAGMAVQRLMEQAMPKIYKGTKYEDCMPIGSMDIVDNFPYQDLRDYYQKWYRPDLQAIIVVGDIDVDKMEKKIKKIFSPIPMPKKAAERIYFPVSNNDTMIVAIEKDKEQPIALCHLYQKRDATPDSEKNSEKYLRDDYVDGLISTMLNDRYVELRQQSDAPFQSATGRSSIFFLSRTKDAFSMSVSCKSDNILGGIIAAVGVAEQARQHGFTQSELDRAKKLRMNAAERRAKMQGDYRNSHFVNECVDNFLEGEPLVSADFKLDNTRKLDREVTLAEVNAAVKELITNQNQVVVMYAPDKENIVIPSEDQVRQVILAAQQLSYAPYEEQQLATDLVSKLPQPGSITNEQAWAHGFTEFTLSNGMKVYAKKTDYEADAVSLSMKADGGTSLYDDKDIPNFSLISSGVTEGGVGNFDAVSLRKMLTGKSVRVSPSVGSKGQSINGSSSVKDMKTMFQLTYLYFTQPRKDSAAYASLISRTRSFLSNRNASPKVDYNDSIRAILYGHHPRLEPVVQETLDKANYDRILQIYKERFSDASNFKTVIIGNYDEQELRNLVCQYLATLPATRKHEQTNYQNVPRIVDGEKVVKFTKQQATPLANVSIYLTADVPFTPKSDLELDFLKRCLSIAYTDSVREEKGGTYGVSVDFELDKDDKPNAMLSISYNADPSRYEELNPIIYQQLRNIANHGPSATSMQKVKEYLVKQYAQVAITNDYWSYIIWHELDDNADFDHNYCKMVEEMTAEDIQRMAQQLLAAKRSIEVTMLSE</sequence>
<evidence type="ECO:0000256" key="3">
    <source>
        <dbReference type="ARBA" id="ARBA00022670"/>
    </source>
</evidence>
<dbReference type="InterPro" id="IPR011249">
    <property type="entry name" value="Metalloenz_LuxS/M16"/>
</dbReference>
<dbReference type="PANTHER" id="PTHR43690">
    <property type="entry name" value="NARDILYSIN"/>
    <property type="match status" value="1"/>
</dbReference>
<feature type="domain" description="Peptidase M16 C-terminal" evidence="11">
    <location>
        <begin position="691"/>
        <end position="870"/>
    </location>
</feature>
<protein>
    <submittedName>
        <fullName evidence="12">Zinc protease</fullName>
    </submittedName>
</protein>
<dbReference type="InterPro" id="IPR050626">
    <property type="entry name" value="Peptidase_M16"/>
</dbReference>
<evidence type="ECO:0000256" key="9">
    <source>
        <dbReference type="SAM" id="SignalP"/>
    </source>
</evidence>
<dbReference type="InterPro" id="IPR011765">
    <property type="entry name" value="Pept_M16_N"/>
</dbReference>
<dbReference type="EMBL" id="FNUV01000007">
    <property type="protein sequence ID" value="SEG02294.1"/>
    <property type="molecule type" value="Genomic_DNA"/>
</dbReference>
<evidence type="ECO:0000256" key="4">
    <source>
        <dbReference type="ARBA" id="ARBA00022723"/>
    </source>
</evidence>
<dbReference type="InterPro" id="IPR001431">
    <property type="entry name" value="Pept_M16_Zn_BS"/>
</dbReference>
<feature type="domain" description="Peptidase M16 C-terminal" evidence="11">
    <location>
        <begin position="209"/>
        <end position="393"/>
    </location>
</feature>
<comment type="similarity">
    <text evidence="2 8">Belongs to the peptidase M16 family.</text>
</comment>
<dbReference type="Proteomes" id="UP000236735">
    <property type="component" value="Unassembled WGS sequence"/>
</dbReference>
<keyword evidence="7" id="KW-0482">Metalloprotease</keyword>